<reference evidence="1 2" key="1">
    <citation type="submission" date="2020-09" db="EMBL/GenBank/DDBJ databases">
        <authorList>
            <person name="Ashkenazy H."/>
        </authorList>
    </citation>
    <scope>NUCLEOTIDE SEQUENCE [LARGE SCALE GENOMIC DNA]</scope>
    <source>
        <strain evidence="2">cv. Cdm-0</strain>
    </source>
</reference>
<dbReference type="EMBL" id="LR881468">
    <property type="protein sequence ID" value="CAD5324370.1"/>
    <property type="molecule type" value="Genomic_DNA"/>
</dbReference>
<accession>A0A7G2EQ96</accession>
<sequence>MRECTLAALNSCLGTVHLDKMFSKSSLISSTAAKEMCHALHYSSVVQPRVYVQPGHDLYISGACSGGCESLRMEIATLKHT</sequence>
<dbReference type="Proteomes" id="UP000516314">
    <property type="component" value="Chromosome 3"/>
</dbReference>
<dbReference type="AlphaFoldDB" id="A0A7G2EQ96"/>
<name>A0A7G2EQ96_ARATH</name>
<evidence type="ECO:0000313" key="1">
    <source>
        <dbReference type="EMBL" id="CAD5324370.1"/>
    </source>
</evidence>
<protein>
    <submittedName>
        <fullName evidence="1">(thale cress) hypothetical protein</fullName>
    </submittedName>
</protein>
<organism evidence="1 2">
    <name type="scientific">Arabidopsis thaliana</name>
    <name type="common">Mouse-ear cress</name>
    <dbReference type="NCBI Taxonomy" id="3702"/>
    <lineage>
        <taxon>Eukaryota</taxon>
        <taxon>Viridiplantae</taxon>
        <taxon>Streptophyta</taxon>
        <taxon>Embryophyta</taxon>
        <taxon>Tracheophyta</taxon>
        <taxon>Spermatophyta</taxon>
        <taxon>Magnoliopsida</taxon>
        <taxon>eudicotyledons</taxon>
        <taxon>Gunneridae</taxon>
        <taxon>Pentapetalae</taxon>
        <taxon>rosids</taxon>
        <taxon>malvids</taxon>
        <taxon>Brassicales</taxon>
        <taxon>Brassicaceae</taxon>
        <taxon>Camelineae</taxon>
        <taxon>Arabidopsis</taxon>
    </lineage>
</organism>
<evidence type="ECO:0000313" key="2">
    <source>
        <dbReference type="Proteomes" id="UP000516314"/>
    </source>
</evidence>
<proteinExistence type="predicted"/>
<gene>
    <name evidence="1" type="ORF">AT9943_LOCUS12267</name>
</gene>